<keyword evidence="6 7" id="KW-0472">Membrane</keyword>
<evidence type="ECO:0000256" key="4">
    <source>
        <dbReference type="ARBA" id="ARBA00022692"/>
    </source>
</evidence>
<dbReference type="InterPro" id="IPR006634">
    <property type="entry name" value="TLC-dom"/>
</dbReference>
<accession>A0A922MQ02</accession>
<dbReference type="PANTHER" id="PTHR12560:SF0">
    <property type="entry name" value="LD18904P"/>
    <property type="match status" value="1"/>
</dbReference>
<dbReference type="InterPro" id="IPR016439">
    <property type="entry name" value="Lag1/Lac1-like"/>
</dbReference>
<gene>
    <name evidence="10" type="ORF">HF086_001592</name>
</gene>
<evidence type="ECO:0000256" key="8">
    <source>
        <dbReference type="SAM" id="Phobius"/>
    </source>
</evidence>
<comment type="pathway">
    <text evidence="2">Lipid metabolism; sphingolipid metabolism.</text>
</comment>
<dbReference type="Proteomes" id="UP000814243">
    <property type="component" value="Unassembled WGS sequence"/>
</dbReference>
<comment type="subcellular location">
    <subcellularLocation>
        <location evidence="1">Membrane</location>
        <topology evidence="1">Multi-pass membrane protein</topology>
    </subcellularLocation>
</comment>
<keyword evidence="4 7" id="KW-0812">Transmembrane</keyword>
<dbReference type="Pfam" id="PF03798">
    <property type="entry name" value="TRAM_LAG1_CLN8"/>
    <property type="match status" value="1"/>
</dbReference>
<dbReference type="GO" id="GO:0046513">
    <property type="term" value="P:ceramide biosynthetic process"/>
    <property type="evidence" value="ECO:0007669"/>
    <property type="project" value="InterPro"/>
</dbReference>
<evidence type="ECO:0000256" key="6">
    <source>
        <dbReference type="ARBA" id="ARBA00023136"/>
    </source>
</evidence>
<feature type="transmembrane region" description="Helical" evidence="8">
    <location>
        <begin position="128"/>
        <end position="147"/>
    </location>
</feature>
<evidence type="ECO:0000256" key="7">
    <source>
        <dbReference type="PROSITE-ProRule" id="PRU00205"/>
    </source>
</evidence>
<evidence type="ECO:0000256" key="1">
    <source>
        <dbReference type="ARBA" id="ARBA00004141"/>
    </source>
</evidence>
<evidence type="ECO:0000256" key="3">
    <source>
        <dbReference type="ARBA" id="ARBA00004991"/>
    </source>
</evidence>
<dbReference type="GO" id="GO:0050291">
    <property type="term" value="F:sphingosine N-acyltransferase activity"/>
    <property type="evidence" value="ECO:0007669"/>
    <property type="project" value="InterPro"/>
</dbReference>
<dbReference type="EMBL" id="JACEFF010000280">
    <property type="protein sequence ID" value="KAH9640543.1"/>
    <property type="molecule type" value="Genomic_DNA"/>
</dbReference>
<sequence>MSERQVERWWRLRRNQDKPSNLTKFCEHAWKTVYLSFRQRLELSMDVYWFYLTTMAYIVSLSVTFFHDVKRKDFMEMLVHHIVAIFLLSLSWITTAFRIGIILIPLLDSTEALLEFVKAIKRANFEKMATILFVGFVPVWFYTRLYLFPLYLYR</sequence>
<feature type="domain" description="TLC" evidence="9">
    <location>
        <begin position="1"/>
        <end position="154"/>
    </location>
</feature>
<organism evidence="10 11">
    <name type="scientific">Spodoptera exigua</name>
    <name type="common">Beet armyworm</name>
    <name type="synonym">Noctua fulgens</name>
    <dbReference type="NCBI Taxonomy" id="7107"/>
    <lineage>
        <taxon>Eukaryota</taxon>
        <taxon>Metazoa</taxon>
        <taxon>Ecdysozoa</taxon>
        <taxon>Arthropoda</taxon>
        <taxon>Hexapoda</taxon>
        <taxon>Insecta</taxon>
        <taxon>Pterygota</taxon>
        <taxon>Neoptera</taxon>
        <taxon>Endopterygota</taxon>
        <taxon>Lepidoptera</taxon>
        <taxon>Glossata</taxon>
        <taxon>Ditrysia</taxon>
        <taxon>Noctuoidea</taxon>
        <taxon>Noctuidae</taxon>
        <taxon>Amphipyrinae</taxon>
        <taxon>Spodoptera</taxon>
    </lineage>
</organism>
<feature type="transmembrane region" description="Helical" evidence="8">
    <location>
        <begin position="47"/>
        <end position="66"/>
    </location>
</feature>
<dbReference type="GO" id="GO:0016020">
    <property type="term" value="C:membrane"/>
    <property type="evidence" value="ECO:0007669"/>
    <property type="project" value="UniProtKB-SubCell"/>
</dbReference>
<evidence type="ECO:0000256" key="2">
    <source>
        <dbReference type="ARBA" id="ARBA00004760"/>
    </source>
</evidence>
<dbReference type="Gene3D" id="1.10.10.60">
    <property type="entry name" value="Homeodomain-like"/>
    <property type="match status" value="1"/>
</dbReference>
<comment type="pathway">
    <text evidence="3">Sphingolipid metabolism.</text>
</comment>
<dbReference type="PANTHER" id="PTHR12560">
    <property type="entry name" value="LONGEVITY ASSURANCE FACTOR 1 LAG1"/>
    <property type="match status" value="1"/>
</dbReference>
<name>A0A922MQ02_SPOEX</name>
<protein>
    <recommendedName>
        <fullName evidence="9">TLC domain-containing protein</fullName>
    </recommendedName>
</protein>
<proteinExistence type="predicted"/>
<evidence type="ECO:0000259" key="9">
    <source>
        <dbReference type="PROSITE" id="PS50922"/>
    </source>
</evidence>
<keyword evidence="5 8" id="KW-1133">Transmembrane helix</keyword>
<evidence type="ECO:0000256" key="5">
    <source>
        <dbReference type="ARBA" id="ARBA00022989"/>
    </source>
</evidence>
<comment type="caution">
    <text evidence="10">The sequence shown here is derived from an EMBL/GenBank/DDBJ whole genome shotgun (WGS) entry which is preliminary data.</text>
</comment>
<dbReference type="AlphaFoldDB" id="A0A922MQ02"/>
<dbReference type="PROSITE" id="PS50922">
    <property type="entry name" value="TLC"/>
    <property type="match status" value="1"/>
</dbReference>
<evidence type="ECO:0000313" key="10">
    <source>
        <dbReference type="EMBL" id="KAH9640543.1"/>
    </source>
</evidence>
<reference evidence="10" key="1">
    <citation type="journal article" date="2021" name="G3 (Bethesda)">
        <title>Genome and transcriptome analysis of the beet armyworm Spodoptera exigua reveals targets for pest control. .</title>
        <authorList>
            <person name="Simon S."/>
            <person name="Breeschoten T."/>
            <person name="Jansen H.J."/>
            <person name="Dirks R.P."/>
            <person name="Schranz M.E."/>
            <person name="Ros V.I.D."/>
        </authorList>
    </citation>
    <scope>NUCLEOTIDE SEQUENCE</scope>
    <source>
        <strain evidence="10">TB_SE_WUR_2020</strain>
    </source>
</reference>
<evidence type="ECO:0000313" key="11">
    <source>
        <dbReference type="Proteomes" id="UP000814243"/>
    </source>
</evidence>
<feature type="transmembrane region" description="Helical" evidence="8">
    <location>
        <begin position="78"/>
        <end position="107"/>
    </location>
</feature>